<dbReference type="VEuPathDB" id="FungiDB:FUN_015483"/>
<name>A0A2I1HMX5_9GLOM</name>
<protein>
    <submittedName>
        <fullName evidence="1">Uncharacterized protein</fullName>
    </submittedName>
</protein>
<proteinExistence type="predicted"/>
<keyword evidence="2" id="KW-1185">Reference proteome</keyword>
<dbReference type="Proteomes" id="UP000234323">
    <property type="component" value="Unassembled WGS sequence"/>
</dbReference>
<reference evidence="1 2" key="1">
    <citation type="submission" date="2015-10" db="EMBL/GenBank/DDBJ databases">
        <title>Genome analyses suggest a sexual origin of heterokaryosis in a supposedly ancient asexual fungus.</title>
        <authorList>
            <person name="Ropars J."/>
            <person name="Sedzielewska K."/>
            <person name="Noel J."/>
            <person name="Charron P."/>
            <person name="Farinelli L."/>
            <person name="Marton T."/>
            <person name="Kruger M."/>
            <person name="Pelin A."/>
            <person name="Brachmann A."/>
            <person name="Corradi N."/>
        </authorList>
    </citation>
    <scope>NUCLEOTIDE SEQUENCE [LARGE SCALE GENOMIC DNA]</scope>
    <source>
        <strain evidence="1 2">A4</strain>
    </source>
</reference>
<comment type="caution">
    <text evidence="1">The sequence shown here is derived from an EMBL/GenBank/DDBJ whole genome shotgun (WGS) entry which is preliminary data.</text>
</comment>
<sequence>MMMMMKLEALLYTKEVDKSDLTIQEKIAIDELQAKSSYSKKRADIAKKISLNRKEERRTETKVKNYCIVKIAS</sequence>
<dbReference type="EMBL" id="LLXI01004073">
    <property type="protein sequence ID" value="PKY60221.1"/>
    <property type="molecule type" value="Genomic_DNA"/>
</dbReference>
<accession>A0A2I1HMX5</accession>
<organism evidence="1 2">
    <name type="scientific">Rhizophagus irregularis</name>
    <dbReference type="NCBI Taxonomy" id="588596"/>
    <lineage>
        <taxon>Eukaryota</taxon>
        <taxon>Fungi</taxon>
        <taxon>Fungi incertae sedis</taxon>
        <taxon>Mucoromycota</taxon>
        <taxon>Glomeromycotina</taxon>
        <taxon>Glomeromycetes</taxon>
        <taxon>Glomerales</taxon>
        <taxon>Glomeraceae</taxon>
        <taxon>Rhizophagus</taxon>
    </lineage>
</organism>
<evidence type="ECO:0000313" key="1">
    <source>
        <dbReference type="EMBL" id="PKY60221.1"/>
    </source>
</evidence>
<gene>
    <name evidence="1" type="ORF">RhiirA4_483686</name>
</gene>
<dbReference type="AlphaFoldDB" id="A0A2I1HMX5"/>
<evidence type="ECO:0000313" key="2">
    <source>
        <dbReference type="Proteomes" id="UP000234323"/>
    </source>
</evidence>